<dbReference type="InterPro" id="IPR011333">
    <property type="entry name" value="SKP1/BTB/POZ_sf"/>
</dbReference>
<comment type="caution">
    <text evidence="3">The sequence shown here is derived from an EMBL/GenBank/DDBJ whole genome shotgun (WGS) entry which is preliminary data.</text>
</comment>
<accession>A0AA38XUL7</accession>
<gene>
    <name evidence="3" type="ORF">H2204_011327</name>
</gene>
<evidence type="ECO:0000256" key="1">
    <source>
        <dbReference type="SAM" id="Coils"/>
    </source>
</evidence>
<evidence type="ECO:0000313" key="4">
    <source>
        <dbReference type="Proteomes" id="UP001172681"/>
    </source>
</evidence>
<name>A0AA38XUL7_9EURO</name>
<reference evidence="3" key="1">
    <citation type="submission" date="2022-10" db="EMBL/GenBank/DDBJ databases">
        <title>Culturing micro-colonial fungi from biological soil crusts in the Mojave desert and describing Neophaeococcomyces mojavensis, and introducing the new genera and species Taxawa tesnikishii.</title>
        <authorList>
            <person name="Kurbessoian T."/>
            <person name="Stajich J.E."/>
        </authorList>
    </citation>
    <scope>NUCLEOTIDE SEQUENCE</scope>
    <source>
        <strain evidence="3">TK_35</strain>
    </source>
</reference>
<organism evidence="3 4">
    <name type="scientific">Knufia peltigerae</name>
    <dbReference type="NCBI Taxonomy" id="1002370"/>
    <lineage>
        <taxon>Eukaryota</taxon>
        <taxon>Fungi</taxon>
        <taxon>Dikarya</taxon>
        <taxon>Ascomycota</taxon>
        <taxon>Pezizomycotina</taxon>
        <taxon>Eurotiomycetes</taxon>
        <taxon>Chaetothyriomycetidae</taxon>
        <taxon>Chaetothyriales</taxon>
        <taxon>Trichomeriaceae</taxon>
        <taxon>Knufia</taxon>
    </lineage>
</organism>
<dbReference type="PANTHER" id="PTHR47843:SF5">
    <property type="entry name" value="BTB_POZ DOMAIN PROTEIN"/>
    <property type="match status" value="1"/>
</dbReference>
<evidence type="ECO:0000313" key="3">
    <source>
        <dbReference type="EMBL" id="KAJ9622983.1"/>
    </source>
</evidence>
<proteinExistence type="predicted"/>
<dbReference type="SUPFAM" id="SSF54695">
    <property type="entry name" value="POZ domain"/>
    <property type="match status" value="1"/>
</dbReference>
<dbReference type="InterPro" id="IPR000210">
    <property type="entry name" value="BTB/POZ_dom"/>
</dbReference>
<dbReference type="EMBL" id="JAPDRN010000103">
    <property type="protein sequence ID" value="KAJ9622983.1"/>
    <property type="molecule type" value="Genomic_DNA"/>
</dbReference>
<keyword evidence="1" id="KW-0175">Coiled coil</keyword>
<sequence length="382" mass="44097">MSLTERQKRLLQTGDYSDFILTVEGREFKIHRNIVCSQSPMLHRLCNGSSEEEHGGRGTLAEENADIFEKVLEYLYTGEYDLSTENLEPIVDQDNEVLVDYEGMPEVDTTEPAKNKMETLRRQSEQLMVHTEVYLLAKYLDISELIQLATNKFIATVKENFRADAFVEPFSRVFEHGADGDSGLRAQILLLCLENSQHIAQDTELAKLLLHHEPITWKMLLLQARKHTSLVDEIMEGQRALEKQHTQTQQKSIEMLSQKFETQRIHEKNVQTLQNTIETLNQKVEDIEKHWDDMCKLLQKYDECRNCGNEFGSYIKKDEVRKMRFLNLLFIVENLGETTSGKIAWYALGDFVNHASFYVLEIKEAQQGVRVDSGGLAMSTLR</sequence>
<dbReference type="PROSITE" id="PS50097">
    <property type="entry name" value="BTB"/>
    <property type="match status" value="1"/>
</dbReference>
<dbReference type="AlphaFoldDB" id="A0AA38XUL7"/>
<dbReference type="Pfam" id="PF00651">
    <property type="entry name" value="BTB"/>
    <property type="match status" value="1"/>
</dbReference>
<dbReference type="Proteomes" id="UP001172681">
    <property type="component" value="Unassembled WGS sequence"/>
</dbReference>
<dbReference type="PANTHER" id="PTHR47843">
    <property type="entry name" value="BTB DOMAIN-CONTAINING PROTEIN-RELATED"/>
    <property type="match status" value="1"/>
</dbReference>
<protein>
    <recommendedName>
        <fullName evidence="2">BTB domain-containing protein</fullName>
    </recommendedName>
</protein>
<dbReference type="CDD" id="cd18186">
    <property type="entry name" value="BTB_POZ_ZBTB_KLHL-like"/>
    <property type="match status" value="1"/>
</dbReference>
<feature type="coiled-coil region" evidence="1">
    <location>
        <begin position="263"/>
        <end position="290"/>
    </location>
</feature>
<evidence type="ECO:0000259" key="2">
    <source>
        <dbReference type="PROSITE" id="PS50097"/>
    </source>
</evidence>
<dbReference type="SMART" id="SM00225">
    <property type="entry name" value="BTB"/>
    <property type="match status" value="1"/>
</dbReference>
<dbReference type="Gene3D" id="3.30.710.10">
    <property type="entry name" value="Potassium Channel Kv1.1, Chain A"/>
    <property type="match status" value="1"/>
</dbReference>
<feature type="domain" description="BTB" evidence="2">
    <location>
        <begin position="17"/>
        <end position="84"/>
    </location>
</feature>
<keyword evidence="4" id="KW-1185">Reference proteome</keyword>